<feature type="transmembrane region" description="Helical" evidence="6">
    <location>
        <begin position="329"/>
        <end position="351"/>
    </location>
</feature>
<dbReference type="PANTHER" id="PTHR11662:SF399">
    <property type="entry name" value="FI19708P1-RELATED"/>
    <property type="match status" value="1"/>
</dbReference>
<feature type="transmembrane region" description="Helical" evidence="6">
    <location>
        <begin position="392"/>
        <end position="414"/>
    </location>
</feature>
<evidence type="ECO:0000256" key="4">
    <source>
        <dbReference type="ARBA" id="ARBA00022989"/>
    </source>
</evidence>
<keyword evidence="3 6" id="KW-0812">Transmembrane</keyword>
<evidence type="ECO:0000256" key="5">
    <source>
        <dbReference type="ARBA" id="ARBA00023136"/>
    </source>
</evidence>
<evidence type="ECO:0000259" key="7">
    <source>
        <dbReference type="PROSITE" id="PS50850"/>
    </source>
</evidence>
<evidence type="ECO:0000256" key="3">
    <source>
        <dbReference type="ARBA" id="ARBA00022692"/>
    </source>
</evidence>
<dbReference type="PANTHER" id="PTHR11662">
    <property type="entry name" value="SOLUTE CARRIER FAMILY 17"/>
    <property type="match status" value="1"/>
</dbReference>
<gene>
    <name evidence="8" type="ORF">BBD42_16945</name>
</gene>
<dbReference type="RefSeq" id="WP_099519141.1">
    <property type="nucleotide sequence ID" value="NZ_CP016808.1"/>
</dbReference>
<dbReference type="CDD" id="cd17319">
    <property type="entry name" value="MFS_ExuT_GudP_like"/>
    <property type="match status" value="1"/>
</dbReference>
<dbReference type="SUPFAM" id="SSF103473">
    <property type="entry name" value="MFS general substrate transporter"/>
    <property type="match status" value="1"/>
</dbReference>
<organism evidence="8">
    <name type="scientific">Paenibacillus sp. BIHB 4019</name>
    <dbReference type="NCBI Taxonomy" id="1870819"/>
    <lineage>
        <taxon>Bacteria</taxon>
        <taxon>Bacillati</taxon>
        <taxon>Bacillota</taxon>
        <taxon>Bacilli</taxon>
        <taxon>Bacillales</taxon>
        <taxon>Paenibacillaceae</taxon>
        <taxon>Paenibacillus</taxon>
    </lineage>
</organism>
<feature type="transmembrane region" description="Helical" evidence="6">
    <location>
        <begin position="363"/>
        <end position="386"/>
    </location>
</feature>
<name>A0A1B2DJS1_9BACL</name>
<dbReference type="AlphaFoldDB" id="A0A1B2DJS1"/>
<keyword evidence="5 6" id="KW-0472">Membrane</keyword>
<feature type="transmembrane region" description="Helical" evidence="6">
    <location>
        <begin position="48"/>
        <end position="70"/>
    </location>
</feature>
<feature type="transmembrane region" description="Helical" evidence="6">
    <location>
        <begin position="163"/>
        <end position="182"/>
    </location>
</feature>
<feature type="transmembrane region" description="Helical" evidence="6">
    <location>
        <begin position="82"/>
        <end position="106"/>
    </location>
</feature>
<feature type="transmembrane region" description="Helical" evidence="6">
    <location>
        <begin position="230"/>
        <end position="251"/>
    </location>
</feature>
<feature type="transmembrane region" description="Helical" evidence="6">
    <location>
        <begin position="271"/>
        <end position="292"/>
    </location>
</feature>
<proteinExistence type="predicted"/>
<dbReference type="Pfam" id="PF07690">
    <property type="entry name" value="MFS_1"/>
    <property type="match status" value="1"/>
</dbReference>
<keyword evidence="2" id="KW-0813">Transport</keyword>
<dbReference type="GO" id="GO:0022857">
    <property type="term" value="F:transmembrane transporter activity"/>
    <property type="evidence" value="ECO:0007669"/>
    <property type="project" value="InterPro"/>
</dbReference>
<dbReference type="GO" id="GO:0005886">
    <property type="term" value="C:plasma membrane"/>
    <property type="evidence" value="ECO:0007669"/>
    <property type="project" value="UniProtKB-SubCell"/>
</dbReference>
<reference evidence="8" key="1">
    <citation type="submission" date="2016-08" db="EMBL/GenBank/DDBJ databases">
        <title>Complete Genome Seqeunce of Paenibacillus sp. BIHB 4019 from tea rhizoplane.</title>
        <authorList>
            <person name="Thakur R."/>
            <person name="Swarnkar M.K."/>
            <person name="Gulati A."/>
        </authorList>
    </citation>
    <scope>NUCLEOTIDE SEQUENCE [LARGE SCALE GENOMIC DNA]</scope>
    <source>
        <strain evidence="8">BIHB4019</strain>
    </source>
</reference>
<dbReference type="EMBL" id="CP016808">
    <property type="protein sequence ID" value="ANY67972.1"/>
    <property type="molecule type" value="Genomic_DNA"/>
</dbReference>
<feature type="domain" description="Major facilitator superfamily (MFS) profile" evidence="7">
    <location>
        <begin position="9"/>
        <end position="418"/>
    </location>
</feature>
<evidence type="ECO:0000256" key="6">
    <source>
        <dbReference type="SAM" id="Phobius"/>
    </source>
</evidence>
<protein>
    <submittedName>
        <fullName evidence="8">Hexuronate transporter</fullName>
    </submittedName>
</protein>
<dbReference type="PROSITE" id="PS50850">
    <property type="entry name" value="MFS"/>
    <property type="match status" value="1"/>
</dbReference>
<evidence type="ECO:0000256" key="1">
    <source>
        <dbReference type="ARBA" id="ARBA00004651"/>
    </source>
</evidence>
<dbReference type="InterPro" id="IPR050382">
    <property type="entry name" value="MFS_Na/Anion_cotransporter"/>
</dbReference>
<accession>A0A1B2DJS1</accession>
<dbReference type="InterPro" id="IPR036259">
    <property type="entry name" value="MFS_trans_sf"/>
</dbReference>
<sequence length="423" mass="45973">MFKKIRWFVVLMLFLAGVINYVDRAAFSVAAPFITEEYGIDSIQLGFIFSSFSIGYALFNFVGGYLSDIYGPRKIFGASMTIWSIFCGLTIAAFNFVSLFIIRMLFGLGEGPLGSATNKTISNWVPAKQRARAVGISFSGNPLGGAIAGPIVGVIALYWHWKLSFIVLAVIGLVWTVFWMKLVTDKPSQHPKATQEEIAEMQEPTAAFTASNGGKAEKVSLSYFIKQPTILFTALAFFGFNYILYFFMTWFPSYLSMDKGLSIKEMSIASTIPWLVGFCGLLLSGVLSDYLYRKTNKLLFSRKIVLVSGLILSSICIAFAGLVQTPVSAVSLMACGIFFMYMTSTSYWSIISDNVKGDKVGGVTGFVHALANISGIIAPTVTGFIVQYTGHFTSAFLTAGALAIIGAVGVIFFVKPIAVKADA</sequence>
<dbReference type="InterPro" id="IPR020846">
    <property type="entry name" value="MFS_dom"/>
</dbReference>
<evidence type="ECO:0000313" key="8">
    <source>
        <dbReference type="EMBL" id="ANY67972.1"/>
    </source>
</evidence>
<dbReference type="InterPro" id="IPR011701">
    <property type="entry name" value="MFS"/>
</dbReference>
<keyword evidence="4 6" id="KW-1133">Transmembrane helix</keyword>
<feature type="transmembrane region" description="Helical" evidence="6">
    <location>
        <begin position="304"/>
        <end position="323"/>
    </location>
</feature>
<evidence type="ECO:0000256" key="2">
    <source>
        <dbReference type="ARBA" id="ARBA00022448"/>
    </source>
</evidence>
<dbReference type="Gene3D" id="1.20.1250.20">
    <property type="entry name" value="MFS general substrate transporter like domains"/>
    <property type="match status" value="2"/>
</dbReference>
<comment type="subcellular location">
    <subcellularLocation>
        <location evidence="1">Cell membrane</location>
        <topology evidence="1">Multi-pass membrane protein</topology>
    </subcellularLocation>
</comment>